<dbReference type="EMBL" id="BJHX01000001">
    <property type="protein sequence ID" value="GDY68017.1"/>
    <property type="molecule type" value="Genomic_DNA"/>
</dbReference>
<evidence type="ECO:0000313" key="5">
    <source>
        <dbReference type="Proteomes" id="UP000302139"/>
    </source>
</evidence>
<evidence type="ECO:0000313" key="4">
    <source>
        <dbReference type="Proteomes" id="UP000299211"/>
    </source>
</evidence>
<keyword evidence="1" id="KW-0812">Transmembrane</keyword>
<evidence type="ECO:0000313" key="2">
    <source>
        <dbReference type="EMBL" id="GDY68017.1"/>
    </source>
</evidence>
<evidence type="ECO:0008006" key="6">
    <source>
        <dbReference type="Google" id="ProtNLM"/>
    </source>
</evidence>
<reference evidence="3 4" key="1">
    <citation type="submission" date="2019-04" db="EMBL/GenBank/DDBJ databases">
        <title>Draft genome sequences of Streptomyces avermitilis ATCC 31267.</title>
        <authorList>
            <person name="Komaki H."/>
            <person name="Tamura T."/>
            <person name="Hosoyama A."/>
        </authorList>
    </citation>
    <scope>NUCLEOTIDE SEQUENCE [LARGE SCALE GENOMIC DNA]</scope>
    <source>
        <strain evidence="3 4">ATCC 31267</strain>
    </source>
</reference>
<dbReference type="EMBL" id="BJHY01000001">
    <property type="protein sequence ID" value="GDY71650.1"/>
    <property type="molecule type" value="Genomic_DNA"/>
</dbReference>
<dbReference type="Proteomes" id="UP000299211">
    <property type="component" value="Unassembled WGS sequence"/>
</dbReference>
<name>A0A4D4M8Y8_STRAX</name>
<sequence length="117" mass="12761">MLPTMTHAQPPEPLPCHRLALTSARHRWWRPLTGTLLVTGGWIVAILVLATGGMLLVPGGDDAGLRWAGWDVFAPAMAMLVLVPLQSAAEEYVFRGWLMQAAGAFFRSPWFAIVPPS</sequence>
<protein>
    <recommendedName>
        <fullName evidence="6">CPBP family intramembrane metalloprotease</fullName>
    </recommendedName>
</protein>
<dbReference type="Proteomes" id="UP000302139">
    <property type="component" value="Unassembled WGS sequence"/>
</dbReference>
<comment type="caution">
    <text evidence="2">The sequence shown here is derived from an EMBL/GenBank/DDBJ whole genome shotgun (WGS) entry which is preliminary data.</text>
</comment>
<reference evidence="2 5" key="2">
    <citation type="submission" date="2019-04" db="EMBL/GenBank/DDBJ databases">
        <title>Draft genome sequences of Streptomyces avermitilis NBRC 14893.</title>
        <authorList>
            <person name="Komaki H."/>
            <person name="Tamura T."/>
            <person name="Hosoyama A."/>
        </authorList>
    </citation>
    <scope>NUCLEOTIDE SEQUENCE [LARGE SCALE GENOMIC DNA]</scope>
    <source>
        <strain evidence="2 5">NBRC 14893</strain>
    </source>
</reference>
<accession>A0A4D4M8Y8</accession>
<feature type="transmembrane region" description="Helical" evidence="1">
    <location>
        <begin position="35"/>
        <end position="55"/>
    </location>
</feature>
<proteinExistence type="predicted"/>
<evidence type="ECO:0000313" key="3">
    <source>
        <dbReference type="EMBL" id="GDY71650.1"/>
    </source>
</evidence>
<feature type="transmembrane region" description="Helical" evidence="1">
    <location>
        <begin position="67"/>
        <end position="85"/>
    </location>
</feature>
<gene>
    <name evidence="2" type="ORF">SAV14893_074100</name>
    <name evidence="3" type="ORF">SAV31267_011350</name>
</gene>
<keyword evidence="1" id="KW-1133">Transmembrane helix</keyword>
<evidence type="ECO:0000256" key="1">
    <source>
        <dbReference type="SAM" id="Phobius"/>
    </source>
</evidence>
<keyword evidence="1" id="KW-0472">Membrane</keyword>
<dbReference type="AlphaFoldDB" id="A0A4D4M8Y8"/>
<organism evidence="2 5">
    <name type="scientific">Streptomyces avermitilis</name>
    <dbReference type="NCBI Taxonomy" id="33903"/>
    <lineage>
        <taxon>Bacteria</taxon>
        <taxon>Bacillati</taxon>
        <taxon>Actinomycetota</taxon>
        <taxon>Actinomycetes</taxon>
        <taxon>Kitasatosporales</taxon>
        <taxon>Streptomycetaceae</taxon>
        <taxon>Streptomyces</taxon>
    </lineage>
</organism>